<evidence type="ECO:0000313" key="2">
    <source>
        <dbReference type="Proteomes" id="UP000267027"/>
    </source>
</evidence>
<evidence type="ECO:0000313" key="1">
    <source>
        <dbReference type="EMBL" id="VDM57206.1"/>
    </source>
</evidence>
<protein>
    <submittedName>
        <fullName evidence="1 3">Uncharacterized protein</fullName>
    </submittedName>
</protein>
<proteinExistence type="predicted"/>
<gene>
    <name evidence="1" type="ORF">ACOC_LOCUS5621</name>
</gene>
<reference evidence="1 2" key="2">
    <citation type="submission" date="2018-11" db="EMBL/GenBank/DDBJ databases">
        <authorList>
            <consortium name="Pathogen Informatics"/>
        </authorList>
    </citation>
    <scope>NUCLEOTIDE SEQUENCE [LARGE SCALE GENOMIC DNA]</scope>
    <source>
        <strain evidence="1 2">Costa Rica</strain>
    </source>
</reference>
<dbReference type="WBParaSite" id="ACOC_0000562001-mRNA-1">
    <property type="protein sequence ID" value="ACOC_0000562001-mRNA-1"/>
    <property type="gene ID" value="ACOC_0000562001"/>
</dbReference>
<sequence>MTNQLYAVALVAERRRRESLVATDWRRDAGAGDGGEQGTRAPCECVLSSSRPSRRGSALYRARFIHAIHLAVSDYFSGVLNGIVL</sequence>
<accession>A0A0R3PLI2</accession>
<dbReference type="Proteomes" id="UP000267027">
    <property type="component" value="Unassembled WGS sequence"/>
</dbReference>
<name>A0A0R3PLI2_ANGCS</name>
<reference evidence="3" key="1">
    <citation type="submission" date="2017-02" db="UniProtKB">
        <authorList>
            <consortium name="WormBaseParasite"/>
        </authorList>
    </citation>
    <scope>IDENTIFICATION</scope>
</reference>
<dbReference type="AlphaFoldDB" id="A0A0R3PLI2"/>
<dbReference type="EMBL" id="UYYA01003883">
    <property type="protein sequence ID" value="VDM57206.1"/>
    <property type="molecule type" value="Genomic_DNA"/>
</dbReference>
<organism evidence="3">
    <name type="scientific">Angiostrongylus costaricensis</name>
    <name type="common">Nematode worm</name>
    <dbReference type="NCBI Taxonomy" id="334426"/>
    <lineage>
        <taxon>Eukaryota</taxon>
        <taxon>Metazoa</taxon>
        <taxon>Ecdysozoa</taxon>
        <taxon>Nematoda</taxon>
        <taxon>Chromadorea</taxon>
        <taxon>Rhabditida</taxon>
        <taxon>Rhabditina</taxon>
        <taxon>Rhabditomorpha</taxon>
        <taxon>Strongyloidea</taxon>
        <taxon>Metastrongylidae</taxon>
        <taxon>Angiostrongylus</taxon>
    </lineage>
</organism>
<evidence type="ECO:0000313" key="3">
    <source>
        <dbReference type="WBParaSite" id="ACOC_0000562001-mRNA-1"/>
    </source>
</evidence>
<keyword evidence="2" id="KW-1185">Reference proteome</keyword>